<dbReference type="AlphaFoldDB" id="A0A923RW69"/>
<gene>
    <name evidence="3" type="ORF">H8S45_09400</name>
</gene>
<comment type="caution">
    <text evidence="3">The sequence shown here is derived from an EMBL/GenBank/DDBJ whole genome shotgun (WGS) entry which is preliminary data.</text>
</comment>
<accession>A0A923RW69</accession>
<feature type="domain" description="Flavin reductase like" evidence="2">
    <location>
        <begin position="23"/>
        <end position="164"/>
    </location>
</feature>
<evidence type="ECO:0000313" key="4">
    <source>
        <dbReference type="Proteomes" id="UP000606499"/>
    </source>
</evidence>
<proteinExistence type="inferred from homology"/>
<dbReference type="GO" id="GO:0010181">
    <property type="term" value="F:FMN binding"/>
    <property type="evidence" value="ECO:0007669"/>
    <property type="project" value="InterPro"/>
</dbReference>
<dbReference type="PANTHER" id="PTHR43567:SF5">
    <property type="entry name" value="HYPOTHETICAL CYTOSOLIC PROTEIN"/>
    <property type="match status" value="1"/>
</dbReference>
<evidence type="ECO:0000313" key="3">
    <source>
        <dbReference type="EMBL" id="MBC5725668.1"/>
    </source>
</evidence>
<protein>
    <submittedName>
        <fullName evidence="3">Flavin reductase</fullName>
    </submittedName>
</protein>
<sequence>MSLTKINIAEQSFNPFEMIGKQWMLISAGTEDKWNTMTASWGGVGVIWGKPSATCYIRHSRYTKEFVDDSEYFTLTFLQDGNREALNLMGTKSGRDMDKMHDSGLTPVFVEGQPTFAEAALVLVCRKRCRSEIAPEDILQQEILDKNYADRDFHAMYIGEIVAAYKG</sequence>
<dbReference type="SUPFAM" id="SSF50475">
    <property type="entry name" value="FMN-binding split barrel"/>
    <property type="match status" value="1"/>
</dbReference>
<evidence type="ECO:0000256" key="1">
    <source>
        <dbReference type="ARBA" id="ARBA00038054"/>
    </source>
</evidence>
<dbReference type="InterPro" id="IPR052174">
    <property type="entry name" value="Flavoredoxin"/>
</dbReference>
<organism evidence="3 4">
    <name type="scientific">Agathobaculum faecis</name>
    <dbReference type="NCBI Taxonomy" id="2763013"/>
    <lineage>
        <taxon>Bacteria</taxon>
        <taxon>Bacillati</taxon>
        <taxon>Bacillota</taxon>
        <taxon>Clostridia</taxon>
        <taxon>Eubacteriales</taxon>
        <taxon>Butyricicoccaceae</taxon>
        <taxon>Agathobaculum</taxon>
    </lineage>
</organism>
<reference evidence="3" key="1">
    <citation type="submission" date="2020-08" db="EMBL/GenBank/DDBJ databases">
        <title>Genome public.</title>
        <authorList>
            <person name="Liu C."/>
            <person name="Sun Q."/>
        </authorList>
    </citation>
    <scope>NUCLEOTIDE SEQUENCE</scope>
    <source>
        <strain evidence="3">NSJ-28</strain>
    </source>
</reference>
<dbReference type="InterPro" id="IPR012349">
    <property type="entry name" value="Split_barrel_FMN-bd"/>
</dbReference>
<dbReference type="Proteomes" id="UP000606499">
    <property type="component" value="Unassembled WGS sequence"/>
</dbReference>
<evidence type="ECO:0000259" key="2">
    <source>
        <dbReference type="Pfam" id="PF01613"/>
    </source>
</evidence>
<dbReference type="PANTHER" id="PTHR43567">
    <property type="entry name" value="FLAVOREDOXIN-RELATED-RELATED"/>
    <property type="match status" value="1"/>
</dbReference>
<dbReference type="Gene3D" id="2.30.110.10">
    <property type="entry name" value="Electron Transport, Fmn-binding Protein, Chain A"/>
    <property type="match status" value="1"/>
</dbReference>
<dbReference type="GO" id="GO:0016646">
    <property type="term" value="F:oxidoreductase activity, acting on the CH-NH group of donors, NAD or NADP as acceptor"/>
    <property type="evidence" value="ECO:0007669"/>
    <property type="project" value="UniProtKB-ARBA"/>
</dbReference>
<keyword evidence="4" id="KW-1185">Reference proteome</keyword>
<dbReference type="RefSeq" id="WP_054326914.1">
    <property type="nucleotide sequence ID" value="NZ_JACOPL010000008.1"/>
</dbReference>
<dbReference type="EMBL" id="JACOPL010000008">
    <property type="protein sequence ID" value="MBC5725668.1"/>
    <property type="molecule type" value="Genomic_DNA"/>
</dbReference>
<dbReference type="InterPro" id="IPR002563">
    <property type="entry name" value="Flavin_Rdtase-like_dom"/>
</dbReference>
<name>A0A923RW69_9FIRM</name>
<dbReference type="Pfam" id="PF01613">
    <property type="entry name" value="Flavin_Reduct"/>
    <property type="match status" value="1"/>
</dbReference>
<comment type="similarity">
    <text evidence="1">Belongs to the flavoredoxin family.</text>
</comment>